<keyword evidence="3" id="KW-0479">Metal-binding</keyword>
<evidence type="ECO:0000256" key="8">
    <source>
        <dbReference type="SAM" id="Phobius"/>
    </source>
</evidence>
<sequence length="448" mass="49663">MPATRQRRVATFTRFQFISFALWKIPLPPFIVAQMLRTIWRRPLLRSLLRRDSNLSQAPTVSYFHSSTIRQFPRPRYVRFSPPPSNPNSGGGRGNGQNFFEDRTWPLKVGAGFAGVGVIYYISRLEKVPETGRWRFIAVSPETEAEIGQVALQQTLAQFKGRILPQDHPVTMHVKRIVQNVLDASHLGVVKGYSEPQSRFSESDFAADDVWSSSSSSSSAKSPPSAIASANKEWAVLVVDDRKIINAAATPGTVIVFTGIFPVCKDEQGLAAVLSHEIGHVVARHTAERLSSQSVAIALSLFLSILGLDLGLSTILNKLLLELPNSRLQEREADLIGLRLMSKACYDPRASPAMFARLGQLESSASRGGLRAPEFFNTHPSSESRVKELEAHLGEGYALIAANPACAELQERVQAFRESARIRNAFDLNHAGHGHDRQHPEDEEEVWR</sequence>
<evidence type="ECO:0000256" key="6">
    <source>
        <dbReference type="ARBA" id="ARBA00023049"/>
    </source>
</evidence>
<dbReference type="GO" id="GO:0034982">
    <property type="term" value="P:mitochondrial protein processing"/>
    <property type="evidence" value="ECO:0007669"/>
    <property type="project" value="TreeGrafter"/>
</dbReference>
<feature type="region of interest" description="Disordered" evidence="7">
    <location>
        <begin position="428"/>
        <end position="448"/>
    </location>
</feature>
<dbReference type="PANTHER" id="PTHR22726">
    <property type="entry name" value="METALLOENDOPEPTIDASE OMA1"/>
    <property type="match status" value="1"/>
</dbReference>
<keyword evidence="5" id="KW-0862">Zinc</keyword>
<comment type="caution">
    <text evidence="10">The sequence shown here is derived from an EMBL/GenBank/DDBJ whole genome shotgun (WGS) entry which is preliminary data.</text>
</comment>
<organism evidence="10 11">
    <name type="scientific">Lentinula raphanica</name>
    <dbReference type="NCBI Taxonomy" id="153919"/>
    <lineage>
        <taxon>Eukaryota</taxon>
        <taxon>Fungi</taxon>
        <taxon>Dikarya</taxon>
        <taxon>Basidiomycota</taxon>
        <taxon>Agaricomycotina</taxon>
        <taxon>Agaricomycetes</taxon>
        <taxon>Agaricomycetidae</taxon>
        <taxon>Agaricales</taxon>
        <taxon>Marasmiineae</taxon>
        <taxon>Omphalotaceae</taxon>
        <taxon>Lentinula</taxon>
    </lineage>
</organism>
<feature type="transmembrane region" description="Helical" evidence="8">
    <location>
        <begin position="21"/>
        <end position="40"/>
    </location>
</feature>
<dbReference type="GO" id="GO:0004222">
    <property type="term" value="F:metalloendopeptidase activity"/>
    <property type="evidence" value="ECO:0007669"/>
    <property type="project" value="InterPro"/>
</dbReference>
<keyword evidence="8" id="KW-0812">Transmembrane</keyword>
<dbReference type="Pfam" id="PF01435">
    <property type="entry name" value="Peptidase_M48"/>
    <property type="match status" value="1"/>
</dbReference>
<evidence type="ECO:0000256" key="1">
    <source>
        <dbReference type="ARBA" id="ARBA00001947"/>
    </source>
</evidence>
<evidence type="ECO:0000256" key="4">
    <source>
        <dbReference type="ARBA" id="ARBA00022801"/>
    </source>
</evidence>
<evidence type="ECO:0000313" key="11">
    <source>
        <dbReference type="Proteomes" id="UP001163846"/>
    </source>
</evidence>
<keyword evidence="8" id="KW-1133">Transmembrane helix</keyword>
<dbReference type="Gene3D" id="3.30.2010.10">
    <property type="entry name" value="Metalloproteases ('zincins'), catalytic domain"/>
    <property type="match status" value="1"/>
</dbReference>
<evidence type="ECO:0000256" key="5">
    <source>
        <dbReference type="ARBA" id="ARBA00022833"/>
    </source>
</evidence>
<dbReference type="GO" id="GO:0046872">
    <property type="term" value="F:metal ion binding"/>
    <property type="evidence" value="ECO:0007669"/>
    <property type="project" value="UniProtKB-KW"/>
</dbReference>
<evidence type="ECO:0000259" key="9">
    <source>
        <dbReference type="Pfam" id="PF01435"/>
    </source>
</evidence>
<dbReference type="Proteomes" id="UP001163846">
    <property type="component" value="Unassembled WGS sequence"/>
</dbReference>
<dbReference type="InterPro" id="IPR051156">
    <property type="entry name" value="Mito/Outer_Membr_Metalloprot"/>
</dbReference>
<gene>
    <name evidence="10" type="ORF">F5878DRAFT_613350</name>
</gene>
<evidence type="ECO:0000313" key="10">
    <source>
        <dbReference type="EMBL" id="KAJ3840390.1"/>
    </source>
</evidence>
<reference evidence="10" key="1">
    <citation type="submission" date="2022-08" db="EMBL/GenBank/DDBJ databases">
        <authorList>
            <consortium name="DOE Joint Genome Institute"/>
            <person name="Min B."/>
            <person name="Riley R."/>
            <person name="Sierra-Patev S."/>
            <person name="Naranjo-Ortiz M."/>
            <person name="Looney B."/>
            <person name="Konkel Z."/>
            <person name="Slot J.C."/>
            <person name="Sakamoto Y."/>
            <person name="Steenwyk J.L."/>
            <person name="Rokas A."/>
            <person name="Carro J."/>
            <person name="Camarero S."/>
            <person name="Ferreira P."/>
            <person name="Molpeceres G."/>
            <person name="Ruiz-Duenas F.J."/>
            <person name="Serrano A."/>
            <person name="Henrissat B."/>
            <person name="Drula E."/>
            <person name="Hughes K.W."/>
            <person name="Mata J.L."/>
            <person name="Ishikawa N.K."/>
            <person name="Vargas-Isla R."/>
            <person name="Ushijima S."/>
            <person name="Smith C.A."/>
            <person name="Ahrendt S."/>
            <person name="Andreopoulos W."/>
            <person name="He G."/>
            <person name="Labutti K."/>
            <person name="Lipzen A."/>
            <person name="Ng V."/>
            <person name="Sandor L."/>
            <person name="Barry K."/>
            <person name="Martinez A.T."/>
            <person name="Xiao Y."/>
            <person name="Gibbons J.G."/>
            <person name="Terashima K."/>
            <person name="Hibbett D.S."/>
            <person name="Grigoriev I.V."/>
        </authorList>
    </citation>
    <scope>NUCLEOTIDE SEQUENCE</scope>
    <source>
        <strain evidence="10">TFB9207</strain>
    </source>
</reference>
<feature type="domain" description="Peptidase M48" evidence="9">
    <location>
        <begin position="229"/>
        <end position="391"/>
    </location>
</feature>
<accession>A0AA38UGK0</accession>
<keyword evidence="11" id="KW-1185">Reference proteome</keyword>
<dbReference type="CDD" id="cd07331">
    <property type="entry name" value="M48C_Oma1_like"/>
    <property type="match status" value="1"/>
</dbReference>
<dbReference type="EMBL" id="MU806081">
    <property type="protein sequence ID" value="KAJ3840390.1"/>
    <property type="molecule type" value="Genomic_DNA"/>
</dbReference>
<keyword evidence="8" id="KW-0472">Membrane</keyword>
<dbReference type="PANTHER" id="PTHR22726:SF1">
    <property type="entry name" value="METALLOENDOPEPTIDASE OMA1, MITOCHONDRIAL"/>
    <property type="match status" value="1"/>
</dbReference>
<dbReference type="GO" id="GO:0005743">
    <property type="term" value="C:mitochondrial inner membrane"/>
    <property type="evidence" value="ECO:0007669"/>
    <property type="project" value="TreeGrafter"/>
</dbReference>
<evidence type="ECO:0000256" key="2">
    <source>
        <dbReference type="ARBA" id="ARBA00022670"/>
    </source>
</evidence>
<dbReference type="InterPro" id="IPR001915">
    <property type="entry name" value="Peptidase_M48"/>
</dbReference>
<protein>
    <submittedName>
        <fullName evidence="10">Peptidase family M48-domain-containing protein</fullName>
    </submittedName>
</protein>
<name>A0AA38UGK0_9AGAR</name>
<feature type="compositionally biased region" description="Basic and acidic residues" evidence="7">
    <location>
        <begin position="433"/>
        <end position="448"/>
    </location>
</feature>
<comment type="cofactor">
    <cofactor evidence="1">
        <name>Zn(2+)</name>
        <dbReference type="ChEBI" id="CHEBI:29105"/>
    </cofactor>
</comment>
<keyword evidence="4" id="KW-0378">Hydrolase</keyword>
<dbReference type="GO" id="GO:0006515">
    <property type="term" value="P:protein quality control for misfolded or incompletely synthesized proteins"/>
    <property type="evidence" value="ECO:0007669"/>
    <property type="project" value="TreeGrafter"/>
</dbReference>
<evidence type="ECO:0000256" key="7">
    <source>
        <dbReference type="SAM" id="MobiDB-lite"/>
    </source>
</evidence>
<evidence type="ECO:0000256" key="3">
    <source>
        <dbReference type="ARBA" id="ARBA00022723"/>
    </source>
</evidence>
<dbReference type="AlphaFoldDB" id="A0AA38UGK0"/>
<keyword evidence="2" id="KW-0645">Protease</keyword>
<proteinExistence type="predicted"/>
<keyword evidence="6" id="KW-0482">Metalloprotease</keyword>